<evidence type="ECO:0000256" key="8">
    <source>
        <dbReference type="ARBA" id="ARBA00023065"/>
    </source>
</evidence>
<dbReference type="Pfam" id="PF00430">
    <property type="entry name" value="ATP-synt_B"/>
    <property type="match status" value="1"/>
</dbReference>
<dbReference type="GO" id="GO:0016787">
    <property type="term" value="F:hydrolase activity"/>
    <property type="evidence" value="ECO:0007669"/>
    <property type="project" value="UniProtKB-KW"/>
</dbReference>
<comment type="function">
    <text evidence="12">Component of the F(0) channel, it forms part of the peripheral stalk, linking F(1) to F(0). The b'-subunit is a diverged and duplicated form of b found in plants and photosynthetic bacteria.</text>
</comment>
<keyword evidence="3 15" id="KW-1003">Cell membrane</keyword>
<dbReference type="CDD" id="cd06503">
    <property type="entry name" value="ATP-synt_Fo_b"/>
    <property type="match status" value="1"/>
</dbReference>
<dbReference type="EMBL" id="LGIA01000171">
    <property type="protein sequence ID" value="KOH44143.1"/>
    <property type="molecule type" value="Genomic_DNA"/>
</dbReference>
<keyword evidence="9 15" id="KW-0472">Membrane</keyword>
<dbReference type="InterPro" id="IPR002146">
    <property type="entry name" value="ATP_synth_b/b'su_bac/chlpt"/>
</dbReference>
<proteinExistence type="inferred from homology"/>
<comment type="subunit">
    <text evidence="13">F-type ATPases have 2 components, F(1) - the catalytic core - and F(0) - the membrane proton channel. F(1) has five subunits: alpha(3), beta(3), gamma(1), delta(1), epsilon(1). F(0) has four main subunits: a(1), b(2) and c(10-14). The alpha and beta chains form an alternating ring which encloses part of the gamma chain. F(1) is attached to F(0) by a central stalk formed by the gamma and epsilon chains, while a peripheral stalk is formed by the delta and b chains.</text>
</comment>
<evidence type="ECO:0000313" key="18">
    <source>
        <dbReference type="EMBL" id="KOH44143.1"/>
    </source>
</evidence>
<keyword evidence="7 15" id="KW-1133">Transmembrane helix</keyword>
<evidence type="ECO:0000256" key="14">
    <source>
        <dbReference type="ARBA" id="ARBA00037847"/>
    </source>
</evidence>
<dbReference type="Proteomes" id="UP000036958">
    <property type="component" value="Unassembled WGS sequence"/>
</dbReference>
<evidence type="ECO:0000256" key="15">
    <source>
        <dbReference type="HAMAP-Rule" id="MF_01398"/>
    </source>
</evidence>
<gene>
    <name evidence="15" type="primary">atpF</name>
    <name evidence="18" type="ORF">NC99_31360</name>
</gene>
<dbReference type="OrthoDB" id="9795289at2"/>
<evidence type="ECO:0000256" key="16">
    <source>
        <dbReference type="RuleBase" id="RU003848"/>
    </source>
</evidence>
<keyword evidence="8 15" id="KW-0406">Ion transport</keyword>
<keyword evidence="6 15" id="KW-0375">Hydrogen ion transport</keyword>
<dbReference type="Gene3D" id="1.20.5.620">
    <property type="entry name" value="F1F0 ATP synthase subunit B, membrane domain"/>
    <property type="match status" value="1"/>
</dbReference>
<dbReference type="NCBIfam" id="TIGR01144">
    <property type="entry name" value="ATP_synt_b"/>
    <property type="match status" value="1"/>
</dbReference>
<feature type="coiled-coil region" evidence="17">
    <location>
        <begin position="44"/>
        <end position="89"/>
    </location>
</feature>
<organism evidence="18 19">
    <name type="scientific">Sunxiuqinia dokdonensis</name>
    <dbReference type="NCBI Taxonomy" id="1409788"/>
    <lineage>
        <taxon>Bacteria</taxon>
        <taxon>Pseudomonadati</taxon>
        <taxon>Bacteroidota</taxon>
        <taxon>Bacteroidia</taxon>
        <taxon>Marinilabiliales</taxon>
        <taxon>Prolixibacteraceae</taxon>
        <taxon>Sunxiuqinia</taxon>
    </lineage>
</organism>
<comment type="similarity">
    <text evidence="1 15 16">Belongs to the ATPase B chain family.</text>
</comment>
<sequence>MGFVTPDFGTLFWMTIIFGILLVILKKFAWKPILTALKERETSIANALSSADKAREEVKDLKADHEKIIAQAKKEKDLIIKEARDLKDKLLAEAKTQASGEGQKIVAAARQQIQAEKQAAISEMRKQIADLSVLIAEKVIQKELKDKASQENLVEDLLKDLKLQ</sequence>
<dbReference type="GO" id="GO:0045259">
    <property type="term" value="C:proton-transporting ATP synthase complex"/>
    <property type="evidence" value="ECO:0007669"/>
    <property type="project" value="UniProtKB-KW"/>
</dbReference>
<evidence type="ECO:0000256" key="1">
    <source>
        <dbReference type="ARBA" id="ARBA00005513"/>
    </source>
</evidence>
<keyword evidence="2 15" id="KW-0813">Transport</keyword>
<dbReference type="AlphaFoldDB" id="A0A0L8V734"/>
<evidence type="ECO:0000256" key="2">
    <source>
        <dbReference type="ARBA" id="ARBA00022448"/>
    </source>
</evidence>
<evidence type="ECO:0000256" key="12">
    <source>
        <dbReference type="ARBA" id="ARBA00025614"/>
    </source>
</evidence>
<accession>A0A0L8V734</accession>
<evidence type="ECO:0000256" key="5">
    <source>
        <dbReference type="ARBA" id="ARBA00022692"/>
    </source>
</evidence>
<evidence type="ECO:0000256" key="13">
    <source>
        <dbReference type="ARBA" id="ARBA00026054"/>
    </source>
</evidence>
<reference evidence="19" key="1">
    <citation type="submission" date="2015-07" db="EMBL/GenBank/DDBJ databases">
        <title>Genome sequencing of Sunxiuqinia dokdonensis strain SK.</title>
        <authorList>
            <person name="Ahn S."/>
            <person name="Kim B.-C."/>
        </authorList>
    </citation>
    <scope>NUCLEOTIDE SEQUENCE [LARGE SCALE GENOMIC DNA]</scope>
    <source>
        <strain evidence="19">SK</strain>
    </source>
</reference>
<evidence type="ECO:0000256" key="6">
    <source>
        <dbReference type="ARBA" id="ARBA00022781"/>
    </source>
</evidence>
<feature type="transmembrane region" description="Helical" evidence="15">
    <location>
        <begin position="12"/>
        <end position="30"/>
    </location>
</feature>
<comment type="function">
    <text evidence="11 15">F(1)F(0) ATP synthase produces ATP from ADP in the presence of a proton or sodium gradient. F-type ATPases consist of two structural domains, F(1) containing the extramembraneous catalytic core and F(0) containing the membrane proton channel, linked together by a central stalk and a peripheral stalk. During catalysis, ATP synthesis in the catalytic domain of F(1) is coupled via a rotary mechanism of the central stalk subunits to proton translocation.</text>
</comment>
<evidence type="ECO:0000256" key="4">
    <source>
        <dbReference type="ARBA" id="ARBA00022547"/>
    </source>
</evidence>
<keyword evidence="17" id="KW-0175">Coiled coil</keyword>
<dbReference type="RefSeq" id="WP_053184972.1">
    <property type="nucleotide sequence ID" value="NZ_LGIA01000171.1"/>
</dbReference>
<keyword evidence="5 15" id="KW-0812">Transmembrane</keyword>
<dbReference type="GO" id="GO:0046961">
    <property type="term" value="F:proton-transporting ATPase activity, rotational mechanism"/>
    <property type="evidence" value="ECO:0007669"/>
    <property type="project" value="TreeGrafter"/>
</dbReference>
<evidence type="ECO:0000256" key="3">
    <source>
        <dbReference type="ARBA" id="ARBA00022475"/>
    </source>
</evidence>
<evidence type="ECO:0000256" key="7">
    <source>
        <dbReference type="ARBA" id="ARBA00022989"/>
    </source>
</evidence>
<protein>
    <recommendedName>
        <fullName evidence="15">ATP synthase subunit b</fullName>
    </recommendedName>
    <alternativeName>
        <fullName evidence="15">ATP synthase F(0) sector subunit b</fullName>
    </alternativeName>
    <alternativeName>
        <fullName evidence="15">ATPase subunit I</fullName>
    </alternativeName>
    <alternativeName>
        <fullName evidence="15">F-type ATPase subunit b</fullName>
        <shortName evidence="15">F-ATPase subunit b</shortName>
    </alternativeName>
</protein>
<evidence type="ECO:0000256" key="10">
    <source>
        <dbReference type="ARBA" id="ARBA00023310"/>
    </source>
</evidence>
<dbReference type="InterPro" id="IPR005864">
    <property type="entry name" value="ATP_synth_F0_bsu_bac"/>
</dbReference>
<keyword evidence="4 15" id="KW-0138">CF(0)</keyword>
<dbReference type="PANTHER" id="PTHR33445">
    <property type="entry name" value="ATP SYNTHASE SUBUNIT B', CHLOROPLASTIC"/>
    <property type="match status" value="1"/>
</dbReference>
<comment type="subunit">
    <text evidence="15">F-type ATPases have 2 components, F(1) - the catalytic core - and F(0) - the membrane proton channel. F(1) has five subunits: alpha(3), beta(3), gamma(1), delta(1), epsilon(1). F(0) has three main subunits: a(1), b(2) and c(10-14). The alpha and beta chains form an alternating ring which encloses part of the gamma chain. F(1) is attached to F(0) by a central stalk formed by the gamma and epsilon chains, while a peripheral stalk is formed by the delta and b chains.</text>
</comment>
<evidence type="ECO:0000256" key="17">
    <source>
        <dbReference type="SAM" id="Coils"/>
    </source>
</evidence>
<dbReference type="STRING" id="1409788.NC99_31360"/>
<dbReference type="NCBIfam" id="NF011041">
    <property type="entry name" value="PRK14471.1"/>
    <property type="match status" value="1"/>
</dbReference>
<name>A0A0L8V734_9BACT</name>
<dbReference type="GO" id="GO:0046933">
    <property type="term" value="F:proton-transporting ATP synthase activity, rotational mechanism"/>
    <property type="evidence" value="ECO:0007669"/>
    <property type="project" value="UniProtKB-UniRule"/>
</dbReference>
<keyword evidence="19" id="KW-1185">Reference proteome</keyword>
<keyword evidence="18" id="KW-0378">Hydrolase</keyword>
<keyword evidence="10 15" id="KW-0066">ATP synthesis</keyword>
<dbReference type="HAMAP" id="MF_01398">
    <property type="entry name" value="ATP_synth_b_bprime"/>
    <property type="match status" value="1"/>
</dbReference>
<dbReference type="PANTHER" id="PTHR33445:SF1">
    <property type="entry name" value="ATP SYNTHASE SUBUNIT B"/>
    <property type="match status" value="1"/>
</dbReference>
<dbReference type="GO" id="GO:0005886">
    <property type="term" value="C:plasma membrane"/>
    <property type="evidence" value="ECO:0007669"/>
    <property type="project" value="UniProtKB-SubCell"/>
</dbReference>
<dbReference type="InterPro" id="IPR050059">
    <property type="entry name" value="ATP_synthase_B_chain"/>
</dbReference>
<dbReference type="GO" id="GO:0012505">
    <property type="term" value="C:endomembrane system"/>
    <property type="evidence" value="ECO:0007669"/>
    <property type="project" value="UniProtKB-SubCell"/>
</dbReference>
<dbReference type="PATRIC" id="fig|1409788.3.peg.3220"/>
<evidence type="ECO:0000313" key="19">
    <source>
        <dbReference type="Proteomes" id="UP000036958"/>
    </source>
</evidence>
<dbReference type="SUPFAM" id="SSF81573">
    <property type="entry name" value="F1F0 ATP synthase subunit B, membrane domain"/>
    <property type="match status" value="1"/>
</dbReference>
<comment type="caution">
    <text evidence="18">The sequence shown here is derived from an EMBL/GenBank/DDBJ whole genome shotgun (WGS) entry which is preliminary data.</text>
</comment>
<evidence type="ECO:0000256" key="11">
    <source>
        <dbReference type="ARBA" id="ARBA00025198"/>
    </source>
</evidence>
<evidence type="ECO:0000256" key="9">
    <source>
        <dbReference type="ARBA" id="ARBA00023136"/>
    </source>
</evidence>
<comment type="subcellular location">
    <subcellularLocation>
        <location evidence="15">Cell membrane</location>
        <topology evidence="15">Single-pass membrane protein</topology>
    </subcellularLocation>
    <subcellularLocation>
        <location evidence="14">Endomembrane system</location>
        <topology evidence="14">Single-pass membrane protein</topology>
    </subcellularLocation>
</comment>
<dbReference type="InterPro" id="IPR028987">
    <property type="entry name" value="ATP_synth_B-like_membr_sf"/>
</dbReference>